<evidence type="ECO:0000313" key="2">
    <source>
        <dbReference type="EMBL" id="NMC61951.1"/>
    </source>
</evidence>
<dbReference type="AlphaFoldDB" id="A0A7X9FPP5"/>
<reference evidence="2 3" key="1">
    <citation type="journal article" date="2020" name="Biotechnol. Biofuels">
        <title>New insights from the biogas microbiome by comprehensive genome-resolved metagenomics of nearly 1600 species originating from multiple anaerobic digesters.</title>
        <authorList>
            <person name="Campanaro S."/>
            <person name="Treu L."/>
            <person name="Rodriguez-R L.M."/>
            <person name="Kovalovszki A."/>
            <person name="Ziels R.M."/>
            <person name="Maus I."/>
            <person name="Zhu X."/>
            <person name="Kougias P.G."/>
            <person name="Basile A."/>
            <person name="Luo G."/>
            <person name="Schluter A."/>
            <person name="Konstantinidis K.T."/>
            <person name="Angelidaki I."/>
        </authorList>
    </citation>
    <scope>NUCLEOTIDE SEQUENCE [LARGE SCALE GENOMIC DNA]</scope>
    <source>
        <strain evidence="2">AS27yjCOA_65</strain>
    </source>
</reference>
<feature type="region of interest" description="Disordered" evidence="1">
    <location>
        <begin position="1"/>
        <end position="26"/>
    </location>
</feature>
<protein>
    <submittedName>
        <fullName evidence="2">Uncharacterized protein</fullName>
    </submittedName>
</protein>
<accession>A0A7X9FPP5</accession>
<organism evidence="2 3">
    <name type="scientific">SAR324 cluster bacterium</name>
    <dbReference type="NCBI Taxonomy" id="2024889"/>
    <lineage>
        <taxon>Bacteria</taxon>
        <taxon>Deltaproteobacteria</taxon>
        <taxon>SAR324 cluster</taxon>
    </lineage>
</organism>
<comment type="caution">
    <text evidence="2">The sequence shown here is derived from an EMBL/GenBank/DDBJ whole genome shotgun (WGS) entry which is preliminary data.</text>
</comment>
<sequence>MPFVSQEQESFNLAGEALSKHPNPKLHRRKSKFKCHTYFKAIDRSPDTDLSGHGLSSKELEDHVSTTMTNLASVEIEASETDIETSDQNTKDFNDSGHVVISARADSPAILNKVAAGLERCVALGISQKKTRGLSRAALPCTIKVDELELNRKGFAGQYSHRINEQGEHSCAILLNNNAALAYGVYTREDSEDIIILPHELRHHFFARLGESYETLPYDGALISTRDFVNYDKYLSFEEFYTCWKDCQRLAREVKKRGLLGPKASSPLGRRLVIGADICERALACINALASAFENGKAPLVDFNNKVTPVFMFSFTEWRGHQQWRTNLELPLALAYKTGNESYRFKKDEAYGAVRNAKHFIEAYMELFVSSYEAWESGKIEESDLIFPKDPEAAREMARKHERIYSIVHKPVGRLP</sequence>
<name>A0A7X9FPP5_9DELT</name>
<evidence type="ECO:0000313" key="3">
    <source>
        <dbReference type="Proteomes" id="UP000524246"/>
    </source>
</evidence>
<evidence type="ECO:0000256" key="1">
    <source>
        <dbReference type="SAM" id="MobiDB-lite"/>
    </source>
</evidence>
<dbReference type="Proteomes" id="UP000524246">
    <property type="component" value="Unassembled WGS sequence"/>
</dbReference>
<dbReference type="EMBL" id="JAAZON010000087">
    <property type="protein sequence ID" value="NMC61951.1"/>
    <property type="molecule type" value="Genomic_DNA"/>
</dbReference>
<feature type="compositionally biased region" description="Polar residues" evidence="1">
    <location>
        <begin position="1"/>
        <end position="11"/>
    </location>
</feature>
<proteinExistence type="predicted"/>
<gene>
    <name evidence="2" type="ORF">GYA55_02155</name>
</gene>